<evidence type="ECO:0000313" key="2">
    <source>
        <dbReference type="EMBL" id="KYF61519.1"/>
    </source>
</evidence>
<comment type="caution">
    <text evidence="2">The sequence shown here is derived from an EMBL/GenBank/DDBJ whole genome shotgun (WGS) entry which is preliminary data.</text>
</comment>
<dbReference type="AlphaFoldDB" id="A0A150Q0M7"/>
<proteinExistence type="predicted"/>
<dbReference type="Gene3D" id="3.40.50.720">
    <property type="entry name" value="NAD(P)-binding Rossmann-like Domain"/>
    <property type="match status" value="1"/>
</dbReference>
<evidence type="ECO:0000259" key="1">
    <source>
        <dbReference type="Pfam" id="PF05368"/>
    </source>
</evidence>
<accession>A0A150Q0M7</accession>
<organism evidence="2 3">
    <name type="scientific">Sorangium cellulosum</name>
    <name type="common">Polyangium cellulosum</name>
    <dbReference type="NCBI Taxonomy" id="56"/>
    <lineage>
        <taxon>Bacteria</taxon>
        <taxon>Pseudomonadati</taxon>
        <taxon>Myxococcota</taxon>
        <taxon>Polyangia</taxon>
        <taxon>Polyangiales</taxon>
        <taxon>Polyangiaceae</taxon>
        <taxon>Sorangium</taxon>
    </lineage>
</organism>
<feature type="domain" description="NmrA-like" evidence="1">
    <location>
        <begin position="5"/>
        <end position="232"/>
    </location>
</feature>
<protein>
    <recommendedName>
        <fullName evidence="1">NmrA-like domain-containing protein</fullName>
    </recommendedName>
</protein>
<dbReference type="Gene3D" id="3.90.25.10">
    <property type="entry name" value="UDP-galactose 4-epimerase, domain 1"/>
    <property type="match status" value="1"/>
</dbReference>
<dbReference type="SUPFAM" id="SSF51735">
    <property type="entry name" value="NAD(P)-binding Rossmann-fold domains"/>
    <property type="match status" value="1"/>
</dbReference>
<dbReference type="PANTHER" id="PTHR43162">
    <property type="match status" value="1"/>
</dbReference>
<dbReference type="EMBL" id="JEMA01001180">
    <property type="protein sequence ID" value="KYF61519.1"/>
    <property type="molecule type" value="Genomic_DNA"/>
</dbReference>
<dbReference type="InterPro" id="IPR008030">
    <property type="entry name" value="NmrA-like"/>
</dbReference>
<dbReference type="Pfam" id="PF05368">
    <property type="entry name" value="NmrA"/>
    <property type="match status" value="1"/>
</dbReference>
<reference evidence="2 3" key="1">
    <citation type="submission" date="2014-02" db="EMBL/GenBank/DDBJ databases">
        <title>The small core and large imbalanced accessory genome model reveals a collaborative survival strategy of Sorangium cellulosum strains in nature.</title>
        <authorList>
            <person name="Han K."/>
            <person name="Peng R."/>
            <person name="Blom J."/>
            <person name="Li Y.-Z."/>
        </authorList>
    </citation>
    <scope>NUCLEOTIDE SEQUENCE [LARGE SCALE GENOMIC DNA]</scope>
    <source>
        <strain evidence="2 3">So0008-312</strain>
    </source>
</reference>
<dbReference type="PANTHER" id="PTHR43162:SF1">
    <property type="entry name" value="PRESTALK A DIFFERENTIATION PROTEIN A"/>
    <property type="match status" value="1"/>
</dbReference>
<gene>
    <name evidence="2" type="ORF">BE15_20465</name>
</gene>
<dbReference type="InterPro" id="IPR051604">
    <property type="entry name" value="Ergot_Alk_Oxidoreductase"/>
</dbReference>
<sequence length="305" mass="32454">MAIPTILVFGATGKIGGALIDELLPDNAAGRVKLVAAVRRPEAAPAFEARGVETRLIDLDLAETRGLEPIVGAMRGVDRVFLLTGYDLKMIAQSKAAIDAARAVGATQLVHLGAHASPDTTIVHFAWHQVVEAYIDRSGVDATHLRPTSFMQNLPLLLQVGGAAPGVLPHYIGDARTSWVDTGDIARVAAAVLREPEAHAGRAYGLGTEVASMKEIAAMIAAVTGLPWRDEAREPGEFLGTMTALGADPVYMACVRNVFERTRNGSLKDAADTFDTVQRLTGRAPMTLRDYIEGSRAAFSYANPT</sequence>
<dbReference type="RefSeq" id="WP_061613045.1">
    <property type="nucleotide sequence ID" value="NZ_JEMA01001180.1"/>
</dbReference>
<evidence type="ECO:0000313" key="3">
    <source>
        <dbReference type="Proteomes" id="UP000075260"/>
    </source>
</evidence>
<name>A0A150Q0M7_SORCE</name>
<dbReference type="Proteomes" id="UP000075260">
    <property type="component" value="Unassembled WGS sequence"/>
</dbReference>
<dbReference type="InterPro" id="IPR036291">
    <property type="entry name" value="NAD(P)-bd_dom_sf"/>
</dbReference>